<gene>
    <name evidence="1" type="ORF">PMEA_00010447</name>
</gene>
<sequence>MLDRKGMEELSAWIFSTETGDDIEQRIRLMLIEDSRINSQSDWKSFAEHVLDVSQNQQVQLLVGGFCRKFPTLTKESFESSLKSCSGVAFSVAWMKFFSNFQHGKTTQGRVILDGLLKKLKESFSPESVHCVMSVLHESVYTIIHEHESL</sequence>
<dbReference type="AlphaFoldDB" id="A0AAU9VKY9"/>
<keyword evidence="2" id="KW-1185">Reference proteome</keyword>
<evidence type="ECO:0000313" key="2">
    <source>
        <dbReference type="Proteomes" id="UP001159428"/>
    </source>
</evidence>
<protein>
    <submittedName>
        <fullName evidence="1">Uncharacterized protein</fullName>
    </submittedName>
</protein>
<dbReference type="EMBL" id="CALNXJ010000002">
    <property type="protein sequence ID" value="CAH3032964.1"/>
    <property type="molecule type" value="Genomic_DNA"/>
</dbReference>
<reference evidence="1 2" key="1">
    <citation type="submission" date="2022-05" db="EMBL/GenBank/DDBJ databases">
        <authorList>
            <consortium name="Genoscope - CEA"/>
            <person name="William W."/>
        </authorList>
    </citation>
    <scope>NUCLEOTIDE SEQUENCE [LARGE SCALE GENOMIC DNA]</scope>
</reference>
<comment type="caution">
    <text evidence="1">The sequence shown here is derived from an EMBL/GenBank/DDBJ whole genome shotgun (WGS) entry which is preliminary data.</text>
</comment>
<proteinExistence type="predicted"/>
<accession>A0AAU9VKY9</accession>
<evidence type="ECO:0000313" key="1">
    <source>
        <dbReference type="EMBL" id="CAH3032964.1"/>
    </source>
</evidence>
<dbReference type="Proteomes" id="UP001159428">
    <property type="component" value="Unassembled WGS sequence"/>
</dbReference>
<organism evidence="1 2">
    <name type="scientific">Pocillopora meandrina</name>
    <dbReference type="NCBI Taxonomy" id="46732"/>
    <lineage>
        <taxon>Eukaryota</taxon>
        <taxon>Metazoa</taxon>
        <taxon>Cnidaria</taxon>
        <taxon>Anthozoa</taxon>
        <taxon>Hexacorallia</taxon>
        <taxon>Scleractinia</taxon>
        <taxon>Astrocoeniina</taxon>
        <taxon>Pocilloporidae</taxon>
        <taxon>Pocillopora</taxon>
    </lineage>
</organism>
<name>A0AAU9VKY9_9CNID</name>